<feature type="compositionally biased region" description="Low complexity" evidence="7">
    <location>
        <begin position="288"/>
        <end position="308"/>
    </location>
</feature>
<accession>A0AAV0MNJ8</accession>
<protein>
    <recommendedName>
        <fullName evidence="8">RWP-RK domain-containing protein</fullName>
    </recommendedName>
</protein>
<dbReference type="InterPro" id="IPR003035">
    <property type="entry name" value="RWP-RK_dom"/>
</dbReference>
<proteinExistence type="predicted"/>
<keyword evidence="5" id="KW-0804">Transcription</keyword>
<evidence type="ECO:0000256" key="6">
    <source>
        <dbReference type="ARBA" id="ARBA00023242"/>
    </source>
</evidence>
<dbReference type="AlphaFoldDB" id="A0AAV0MNJ8"/>
<keyword evidence="4" id="KW-0238">DNA-binding</keyword>
<feature type="region of interest" description="Disordered" evidence="7">
    <location>
        <begin position="274"/>
        <end position="310"/>
    </location>
</feature>
<dbReference type="GO" id="GO:0003677">
    <property type="term" value="F:DNA binding"/>
    <property type="evidence" value="ECO:0007669"/>
    <property type="project" value="UniProtKB-KW"/>
</dbReference>
<dbReference type="PROSITE" id="PS51519">
    <property type="entry name" value="RWP_RK"/>
    <property type="match status" value="1"/>
</dbReference>
<keyword evidence="6" id="KW-0539">Nucleus</keyword>
<evidence type="ECO:0000256" key="4">
    <source>
        <dbReference type="ARBA" id="ARBA00023125"/>
    </source>
</evidence>
<feature type="domain" description="RWP-RK" evidence="8">
    <location>
        <begin position="307"/>
        <end position="388"/>
    </location>
</feature>
<comment type="caution">
    <text evidence="9">The sequence shown here is derived from an EMBL/GenBank/DDBJ whole genome shotgun (WGS) entry which is preliminary data.</text>
</comment>
<evidence type="ECO:0000256" key="3">
    <source>
        <dbReference type="ARBA" id="ARBA00023054"/>
    </source>
</evidence>
<dbReference type="Pfam" id="PF02042">
    <property type="entry name" value="RWP-RK"/>
    <property type="match status" value="1"/>
</dbReference>
<dbReference type="InterPro" id="IPR044607">
    <property type="entry name" value="RKD-like"/>
</dbReference>
<sequence>MDAHQIVPYQAPNPDELDLEAIERFLITPERIPNANDLDPEFETVVDPQQTGLIVVPDADDPMTWDLDLFFTDSGENHAGAGSHETTTTTNVMVDQLGLETQGCDGEGNEKGMEQLGPLSNYYESNSQSQSQSQSQNCYYNGETSTQTGGFEAQQISGFRASNCVCCQVLREIVHSNNGAEMVTTKLEIHGRVGVIFHAILEHRHYSADQPPESLFQFIDYSNKCLETVKRSVEEYCAAKERQGFFIEQDNLSMFYETLCVGYDWNENLEDHSPTAFAESSQPPLPLPLIQQQQPQPEESEGGKPPKINLSQQRERAAKLKYKDLADYFDYPIQEAARLLNLCPTVLKKICRQEGVPRWPHRKVKSLKKQMDKVKDFMSSNVCTVEESASLQESLNKLQRDLDITVAGGKIAE</sequence>
<evidence type="ECO:0000256" key="1">
    <source>
        <dbReference type="ARBA" id="ARBA00004049"/>
    </source>
</evidence>
<evidence type="ECO:0000313" key="10">
    <source>
        <dbReference type="Proteomes" id="UP001154282"/>
    </source>
</evidence>
<dbReference type="EMBL" id="CAMGYJ010000007">
    <property type="protein sequence ID" value="CAI0448359.1"/>
    <property type="molecule type" value="Genomic_DNA"/>
</dbReference>
<name>A0AAV0MNJ8_9ROSI</name>
<comment type="function">
    <text evidence="1">Putative transcription factor.</text>
</comment>
<organism evidence="9 10">
    <name type="scientific">Linum tenue</name>
    <dbReference type="NCBI Taxonomy" id="586396"/>
    <lineage>
        <taxon>Eukaryota</taxon>
        <taxon>Viridiplantae</taxon>
        <taxon>Streptophyta</taxon>
        <taxon>Embryophyta</taxon>
        <taxon>Tracheophyta</taxon>
        <taxon>Spermatophyta</taxon>
        <taxon>Magnoliopsida</taxon>
        <taxon>eudicotyledons</taxon>
        <taxon>Gunneridae</taxon>
        <taxon>Pentapetalae</taxon>
        <taxon>rosids</taxon>
        <taxon>fabids</taxon>
        <taxon>Malpighiales</taxon>
        <taxon>Linaceae</taxon>
        <taxon>Linum</taxon>
    </lineage>
</organism>
<dbReference type="PANTHER" id="PTHR46373:SF5">
    <property type="entry name" value="RWP-RK DOMAIN PROTEIN"/>
    <property type="match status" value="1"/>
</dbReference>
<evidence type="ECO:0000313" key="9">
    <source>
        <dbReference type="EMBL" id="CAI0448359.1"/>
    </source>
</evidence>
<evidence type="ECO:0000256" key="7">
    <source>
        <dbReference type="SAM" id="MobiDB-lite"/>
    </source>
</evidence>
<feature type="region of interest" description="Disordered" evidence="7">
    <location>
        <begin position="102"/>
        <end position="127"/>
    </location>
</feature>
<keyword evidence="10" id="KW-1185">Reference proteome</keyword>
<dbReference type="GO" id="GO:0003700">
    <property type="term" value="F:DNA-binding transcription factor activity"/>
    <property type="evidence" value="ECO:0007669"/>
    <property type="project" value="InterPro"/>
</dbReference>
<evidence type="ECO:0000256" key="2">
    <source>
        <dbReference type="ARBA" id="ARBA00023015"/>
    </source>
</evidence>
<keyword evidence="2" id="KW-0805">Transcription regulation</keyword>
<dbReference type="Proteomes" id="UP001154282">
    <property type="component" value="Unassembled WGS sequence"/>
</dbReference>
<evidence type="ECO:0000259" key="8">
    <source>
        <dbReference type="PROSITE" id="PS51519"/>
    </source>
</evidence>
<evidence type="ECO:0000256" key="5">
    <source>
        <dbReference type="ARBA" id="ARBA00023163"/>
    </source>
</evidence>
<dbReference type="PANTHER" id="PTHR46373">
    <property type="entry name" value="PROTEIN RKD4"/>
    <property type="match status" value="1"/>
</dbReference>
<gene>
    <name evidence="9" type="ORF">LITE_LOCUS29758</name>
</gene>
<keyword evidence="3" id="KW-0175">Coiled coil</keyword>
<reference evidence="9" key="1">
    <citation type="submission" date="2022-08" db="EMBL/GenBank/DDBJ databases">
        <authorList>
            <person name="Gutierrez-Valencia J."/>
        </authorList>
    </citation>
    <scope>NUCLEOTIDE SEQUENCE</scope>
</reference>